<dbReference type="OrthoDB" id="346907at2759"/>
<feature type="non-terminal residue" evidence="2">
    <location>
        <position position="176"/>
    </location>
</feature>
<dbReference type="InterPro" id="IPR000719">
    <property type="entry name" value="Prot_kinase_dom"/>
</dbReference>
<dbReference type="AlphaFoldDB" id="A0A0C2YP53"/>
<evidence type="ECO:0000313" key="3">
    <source>
        <dbReference type="Proteomes" id="UP000053989"/>
    </source>
</evidence>
<dbReference type="PANTHER" id="PTHR44329">
    <property type="entry name" value="SERINE/THREONINE-PROTEIN KINASE TNNI3K-RELATED"/>
    <property type="match status" value="1"/>
</dbReference>
<dbReference type="PROSITE" id="PS00108">
    <property type="entry name" value="PROTEIN_KINASE_ST"/>
    <property type="match status" value="1"/>
</dbReference>
<reference evidence="3" key="2">
    <citation type="submission" date="2015-01" db="EMBL/GenBank/DDBJ databases">
        <title>Evolutionary Origins and Diversification of the Mycorrhizal Mutualists.</title>
        <authorList>
            <consortium name="DOE Joint Genome Institute"/>
            <consortium name="Mycorrhizal Genomics Consortium"/>
            <person name="Kohler A."/>
            <person name="Kuo A."/>
            <person name="Nagy L.G."/>
            <person name="Floudas D."/>
            <person name="Copeland A."/>
            <person name="Barry K.W."/>
            <person name="Cichocki N."/>
            <person name="Veneault-Fourrey C."/>
            <person name="LaButti K."/>
            <person name="Lindquist E.A."/>
            <person name="Lipzen A."/>
            <person name="Lundell T."/>
            <person name="Morin E."/>
            <person name="Murat C."/>
            <person name="Riley R."/>
            <person name="Ohm R."/>
            <person name="Sun H."/>
            <person name="Tunlid A."/>
            <person name="Henrissat B."/>
            <person name="Grigoriev I.V."/>
            <person name="Hibbett D.S."/>
            <person name="Martin F."/>
        </authorList>
    </citation>
    <scope>NUCLEOTIDE SEQUENCE [LARGE SCALE GENOMIC DNA]</scope>
    <source>
        <strain evidence="3">Foug A</strain>
    </source>
</reference>
<dbReference type="GO" id="GO:0005524">
    <property type="term" value="F:ATP binding"/>
    <property type="evidence" value="ECO:0007669"/>
    <property type="project" value="InterPro"/>
</dbReference>
<feature type="domain" description="Protein kinase" evidence="1">
    <location>
        <begin position="1"/>
        <end position="176"/>
    </location>
</feature>
<dbReference type="EMBL" id="KN822255">
    <property type="protein sequence ID" value="KIM51498.1"/>
    <property type="molecule type" value="Genomic_DNA"/>
</dbReference>
<dbReference type="GO" id="GO:0004674">
    <property type="term" value="F:protein serine/threonine kinase activity"/>
    <property type="evidence" value="ECO:0007669"/>
    <property type="project" value="TreeGrafter"/>
</dbReference>
<dbReference type="InParanoid" id="A0A0C2YP53"/>
<dbReference type="STRING" id="1036808.A0A0C2YP53"/>
<sequence>EARIWSQLCHENIAPLLGFATTFDASVSLVSPWQERGNAHDYVQDRVVDPRPLLLGVARGLNYLHSHASGPIVHGDIKGENVLIAGDGRALLTDFGFSFLAESSVAVTPRLRQGGTLKWMAPELFDSGAVSSVQSDIWAFGMTTLELFTRKAPFCDISSMVGVITRIMKGPPDRPA</sequence>
<dbReference type="HOGENOM" id="CLU_000288_7_18_1"/>
<organism evidence="2 3">
    <name type="scientific">Scleroderma citrinum Foug A</name>
    <dbReference type="NCBI Taxonomy" id="1036808"/>
    <lineage>
        <taxon>Eukaryota</taxon>
        <taxon>Fungi</taxon>
        <taxon>Dikarya</taxon>
        <taxon>Basidiomycota</taxon>
        <taxon>Agaricomycotina</taxon>
        <taxon>Agaricomycetes</taxon>
        <taxon>Agaricomycetidae</taxon>
        <taxon>Boletales</taxon>
        <taxon>Sclerodermatineae</taxon>
        <taxon>Sclerodermataceae</taxon>
        <taxon>Scleroderma</taxon>
    </lineage>
</organism>
<reference evidence="2 3" key="1">
    <citation type="submission" date="2014-04" db="EMBL/GenBank/DDBJ databases">
        <authorList>
            <consortium name="DOE Joint Genome Institute"/>
            <person name="Kuo A."/>
            <person name="Kohler A."/>
            <person name="Nagy L.G."/>
            <person name="Floudas D."/>
            <person name="Copeland A."/>
            <person name="Barry K.W."/>
            <person name="Cichocki N."/>
            <person name="Veneault-Fourrey C."/>
            <person name="LaButti K."/>
            <person name="Lindquist E.A."/>
            <person name="Lipzen A."/>
            <person name="Lundell T."/>
            <person name="Morin E."/>
            <person name="Murat C."/>
            <person name="Sun H."/>
            <person name="Tunlid A."/>
            <person name="Henrissat B."/>
            <person name="Grigoriev I.V."/>
            <person name="Hibbett D.S."/>
            <person name="Martin F."/>
            <person name="Nordberg H.P."/>
            <person name="Cantor M.N."/>
            <person name="Hua S.X."/>
        </authorList>
    </citation>
    <scope>NUCLEOTIDE SEQUENCE [LARGE SCALE GENOMIC DNA]</scope>
    <source>
        <strain evidence="2 3">Foug A</strain>
    </source>
</reference>
<dbReference type="InterPro" id="IPR008271">
    <property type="entry name" value="Ser/Thr_kinase_AS"/>
</dbReference>
<dbReference type="InterPro" id="IPR011009">
    <property type="entry name" value="Kinase-like_dom_sf"/>
</dbReference>
<dbReference type="Pfam" id="PF00069">
    <property type="entry name" value="Pkinase"/>
    <property type="match status" value="1"/>
</dbReference>
<dbReference type="InterPro" id="IPR051681">
    <property type="entry name" value="Ser/Thr_Kinases-Pseudokinases"/>
</dbReference>
<proteinExistence type="predicted"/>
<evidence type="ECO:0000313" key="2">
    <source>
        <dbReference type="EMBL" id="KIM51498.1"/>
    </source>
</evidence>
<feature type="non-terminal residue" evidence="2">
    <location>
        <position position="1"/>
    </location>
</feature>
<dbReference type="PROSITE" id="PS50011">
    <property type="entry name" value="PROTEIN_KINASE_DOM"/>
    <property type="match status" value="1"/>
</dbReference>
<protein>
    <recommendedName>
        <fullName evidence="1">Protein kinase domain-containing protein</fullName>
    </recommendedName>
</protein>
<keyword evidence="3" id="KW-1185">Reference proteome</keyword>
<gene>
    <name evidence="2" type="ORF">SCLCIDRAFT_60959</name>
</gene>
<evidence type="ECO:0000259" key="1">
    <source>
        <dbReference type="PROSITE" id="PS50011"/>
    </source>
</evidence>
<dbReference type="Gene3D" id="1.10.510.10">
    <property type="entry name" value="Transferase(Phosphotransferase) domain 1"/>
    <property type="match status" value="1"/>
</dbReference>
<dbReference type="SUPFAM" id="SSF56112">
    <property type="entry name" value="Protein kinase-like (PK-like)"/>
    <property type="match status" value="1"/>
</dbReference>
<name>A0A0C2YP53_9AGAM</name>
<dbReference type="Proteomes" id="UP000053989">
    <property type="component" value="Unassembled WGS sequence"/>
</dbReference>
<dbReference type="SMART" id="SM00220">
    <property type="entry name" value="S_TKc"/>
    <property type="match status" value="1"/>
</dbReference>
<accession>A0A0C2YP53</accession>